<dbReference type="GO" id="GO:0005829">
    <property type="term" value="C:cytosol"/>
    <property type="evidence" value="ECO:0007669"/>
    <property type="project" value="TreeGrafter"/>
</dbReference>
<dbReference type="PROSITE" id="PS00395">
    <property type="entry name" value="ALANINE_RACEMASE"/>
    <property type="match status" value="1"/>
</dbReference>
<evidence type="ECO:0000256" key="3">
    <source>
        <dbReference type="ARBA" id="ARBA00022898"/>
    </source>
</evidence>
<evidence type="ECO:0000256" key="7">
    <source>
        <dbReference type="PIRSR" id="PIRSR600821-52"/>
    </source>
</evidence>
<evidence type="ECO:0000313" key="9">
    <source>
        <dbReference type="EMBL" id="SFP63285.1"/>
    </source>
</evidence>
<protein>
    <recommendedName>
        <fullName evidence="5">Alanine racemase</fullName>
        <ecNumber evidence="5">5.1.1.1</ecNumber>
    </recommendedName>
</protein>
<dbReference type="SUPFAM" id="SSF50621">
    <property type="entry name" value="Alanine racemase C-terminal domain-like"/>
    <property type="match status" value="1"/>
</dbReference>
<dbReference type="PRINTS" id="PR00992">
    <property type="entry name" value="ALARACEMASE"/>
</dbReference>
<dbReference type="Gene3D" id="2.40.37.10">
    <property type="entry name" value="Lyase, Ornithine Decarboxylase, Chain A, domain 1"/>
    <property type="match status" value="1"/>
</dbReference>
<accession>A0A1I5RXP4</accession>
<dbReference type="InterPro" id="IPR011079">
    <property type="entry name" value="Ala_racemase_C"/>
</dbReference>
<gene>
    <name evidence="9" type="ORF">SAMN05444406_101162</name>
</gene>
<dbReference type="InterPro" id="IPR029066">
    <property type="entry name" value="PLP-binding_barrel"/>
</dbReference>
<dbReference type="GO" id="GO:0030632">
    <property type="term" value="P:D-alanine biosynthetic process"/>
    <property type="evidence" value="ECO:0007669"/>
    <property type="project" value="UniProtKB-UniRule"/>
</dbReference>
<dbReference type="InterPro" id="IPR009006">
    <property type="entry name" value="Ala_racemase/Decarboxylase_C"/>
</dbReference>
<dbReference type="PANTHER" id="PTHR30511:SF0">
    <property type="entry name" value="ALANINE RACEMASE, CATABOLIC-RELATED"/>
    <property type="match status" value="1"/>
</dbReference>
<dbReference type="HAMAP" id="MF_01201">
    <property type="entry name" value="Ala_racemase"/>
    <property type="match status" value="1"/>
</dbReference>
<dbReference type="EC" id="5.1.1.1" evidence="5"/>
<dbReference type="OrthoDB" id="9813814at2"/>
<dbReference type="InterPro" id="IPR001608">
    <property type="entry name" value="Ala_racemase_N"/>
</dbReference>
<dbReference type="Gene3D" id="3.20.20.10">
    <property type="entry name" value="Alanine racemase"/>
    <property type="match status" value="1"/>
</dbReference>
<dbReference type="FunFam" id="2.40.37.10:FF:000006">
    <property type="entry name" value="Alanine racemase"/>
    <property type="match status" value="1"/>
</dbReference>
<dbReference type="GO" id="GO:0009252">
    <property type="term" value="P:peptidoglycan biosynthetic process"/>
    <property type="evidence" value="ECO:0007669"/>
    <property type="project" value="TreeGrafter"/>
</dbReference>
<feature type="modified residue" description="N6-(pyridoxal phosphate)lysine" evidence="5 6">
    <location>
        <position position="35"/>
    </location>
</feature>
<comment type="pathway">
    <text evidence="5">Amino-acid biosynthesis; D-alanine biosynthesis; D-alanine from L-alanine: step 1/1.</text>
</comment>
<feature type="binding site" evidence="5 7">
    <location>
        <position position="312"/>
    </location>
    <ligand>
        <name>substrate</name>
    </ligand>
</feature>
<dbReference type="FunFam" id="3.20.20.10:FF:000002">
    <property type="entry name" value="Alanine racemase"/>
    <property type="match status" value="1"/>
</dbReference>
<keyword evidence="10" id="KW-1185">Reference proteome</keyword>
<comment type="cofactor">
    <cofactor evidence="2 5 6">
        <name>pyridoxal 5'-phosphate</name>
        <dbReference type="ChEBI" id="CHEBI:597326"/>
    </cofactor>
</comment>
<comment type="function">
    <text evidence="5">Catalyzes the interconversion of L-alanine and D-alanine. May also act on other amino acids.</text>
</comment>
<dbReference type="PANTHER" id="PTHR30511">
    <property type="entry name" value="ALANINE RACEMASE"/>
    <property type="match status" value="1"/>
</dbReference>
<keyword evidence="3 5" id="KW-0663">Pyridoxal phosphate</keyword>
<dbReference type="NCBIfam" id="TIGR00492">
    <property type="entry name" value="alr"/>
    <property type="match status" value="1"/>
</dbReference>
<dbReference type="Pfam" id="PF00842">
    <property type="entry name" value="Ala_racemase_C"/>
    <property type="match status" value="1"/>
</dbReference>
<proteinExistence type="inferred from homology"/>
<evidence type="ECO:0000256" key="2">
    <source>
        <dbReference type="ARBA" id="ARBA00001933"/>
    </source>
</evidence>
<evidence type="ECO:0000256" key="5">
    <source>
        <dbReference type="HAMAP-Rule" id="MF_01201"/>
    </source>
</evidence>
<evidence type="ECO:0000256" key="1">
    <source>
        <dbReference type="ARBA" id="ARBA00000316"/>
    </source>
</evidence>
<feature type="active site" description="Proton acceptor; specific for L-alanine" evidence="5">
    <location>
        <position position="264"/>
    </location>
</feature>
<dbReference type="EMBL" id="FOXR01000001">
    <property type="protein sequence ID" value="SFP63285.1"/>
    <property type="molecule type" value="Genomic_DNA"/>
</dbReference>
<dbReference type="InterPro" id="IPR020622">
    <property type="entry name" value="Ala_racemase_pyridoxalP-BS"/>
</dbReference>
<evidence type="ECO:0000313" key="10">
    <source>
        <dbReference type="Proteomes" id="UP000198577"/>
    </source>
</evidence>
<dbReference type="Pfam" id="PF01168">
    <property type="entry name" value="Ala_racemase_N"/>
    <property type="match status" value="1"/>
</dbReference>
<dbReference type="UniPathway" id="UPA00042">
    <property type="reaction ID" value="UER00497"/>
</dbReference>
<organism evidence="9 10">
    <name type="scientific">Caldicoprobacter faecalis</name>
    <dbReference type="NCBI Taxonomy" id="937334"/>
    <lineage>
        <taxon>Bacteria</taxon>
        <taxon>Bacillati</taxon>
        <taxon>Bacillota</taxon>
        <taxon>Clostridia</taxon>
        <taxon>Caldicoprobacterales</taxon>
        <taxon>Caldicoprobacteraceae</taxon>
        <taxon>Caldicoprobacter</taxon>
    </lineage>
</organism>
<evidence type="ECO:0000259" key="8">
    <source>
        <dbReference type="SMART" id="SM01005"/>
    </source>
</evidence>
<dbReference type="CDD" id="cd00430">
    <property type="entry name" value="PLPDE_III_AR"/>
    <property type="match status" value="1"/>
</dbReference>
<comment type="catalytic activity">
    <reaction evidence="1 5">
        <text>L-alanine = D-alanine</text>
        <dbReference type="Rhea" id="RHEA:20249"/>
        <dbReference type="ChEBI" id="CHEBI:57416"/>
        <dbReference type="ChEBI" id="CHEBI:57972"/>
        <dbReference type="EC" id="5.1.1.1"/>
    </reaction>
</comment>
<name>A0A1I5RXP4_9FIRM</name>
<evidence type="ECO:0000256" key="4">
    <source>
        <dbReference type="ARBA" id="ARBA00023235"/>
    </source>
</evidence>
<feature type="binding site" evidence="5 7">
    <location>
        <position position="133"/>
    </location>
    <ligand>
        <name>substrate</name>
    </ligand>
</feature>
<reference evidence="9 10" key="1">
    <citation type="submission" date="2016-10" db="EMBL/GenBank/DDBJ databases">
        <authorList>
            <person name="de Groot N.N."/>
        </authorList>
    </citation>
    <scope>NUCLEOTIDE SEQUENCE [LARGE SCALE GENOMIC DNA]</scope>
    <source>
        <strain evidence="9 10">DSM 20678</strain>
    </source>
</reference>
<dbReference type="SMART" id="SM01005">
    <property type="entry name" value="Ala_racemase_C"/>
    <property type="match status" value="1"/>
</dbReference>
<dbReference type="GO" id="GO:0008784">
    <property type="term" value="F:alanine racemase activity"/>
    <property type="evidence" value="ECO:0007669"/>
    <property type="project" value="UniProtKB-UniRule"/>
</dbReference>
<feature type="active site" description="Proton acceptor; specific for D-alanine" evidence="5">
    <location>
        <position position="35"/>
    </location>
</feature>
<dbReference type="STRING" id="937334.SAMN05444406_101162"/>
<feature type="domain" description="Alanine racemase C-terminal" evidence="8">
    <location>
        <begin position="243"/>
        <end position="371"/>
    </location>
</feature>
<dbReference type="AlphaFoldDB" id="A0A1I5RXP4"/>
<dbReference type="GO" id="GO:0030170">
    <property type="term" value="F:pyridoxal phosphate binding"/>
    <property type="evidence" value="ECO:0007669"/>
    <property type="project" value="UniProtKB-UniRule"/>
</dbReference>
<dbReference type="InterPro" id="IPR000821">
    <property type="entry name" value="Ala_racemase"/>
</dbReference>
<dbReference type="RefSeq" id="WP_025746711.1">
    <property type="nucleotide sequence ID" value="NZ_FOXR01000001.1"/>
</dbReference>
<sequence>MRPSKVIIDLAKLDRNIKSIKRILKPATQLMAVVKADAYGHGAIGVAHQALVSGASWLGVAIPEEGAELREAGITAPILVLGGIDETQVKTVVEYDLTQCVFSLEVARLLNQEARRLNKRIGVHLKVDTGMGRIGLVDIESIRKFCAEIKACSHLRLEGIFTHFAAADEEDKSFTNQQMRRFLNILDILRGDGIDFKWVHAANSAAIIDCPDTHFNLVRAGIAMYGYYPSAAVKRSVVHLEPILQWETKVVHVKDIDKGDSVSYGRTFIAEGPMRIATLPVGYADGYSRLLSNRGWVLINGQRAPIVGLVCMDQVMVDVTHIPGVKPGDTAVLIGTQGGETISAEDIARLCGTISYEILTGIGRRIPRIYI</sequence>
<keyword evidence="4 5" id="KW-0413">Isomerase</keyword>
<dbReference type="Proteomes" id="UP000198577">
    <property type="component" value="Unassembled WGS sequence"/>
</dbReference>
<comment type="similarity">
    <text evidence="5">Belongs to the alanine racemase family.</text>
</comment>
<evidence type="ECO:0000256" key="6">
    <source>
        <dbReference type="PIRSR" id="PIRSR600821-50"/>
    </source>
</evidence>
<dbReference type="SUPFAM" id="SSF51419">
    <property type="entry name" value="PLP-binding barrel"/>
    <property type="match status" value="1"/>
</dbReference>